<comment type="similarity">
    <text evidence="5">Belongs to the YicC/YloC family.</text>
</comment>
<dbReference type="Pfam" id="PF08340">
    <property type="entry name" value="YicC-like_C"/>
    <property type="match status" value="1"/>
</dbReference>
<comment type="cofactor">
    <cofactor evidence="1">
        <name>a divalent metal cation</name>
        <dbReference type="ChEBI" id="CHEBI:60240"/>
    </cofactor>
</comment>
<feature type="domain" description="Endoribonuclease YicC-like N-terminal" evidence="6">
    <location>
        <begin position="3"/>
        <end position="152"/>
    </location>
</feature>
<evidence type="ECO:0000256" key="3">
    <source>
        <dbReference type="ARBA" id="ARBA00022759"/>
    </source>
</evidence>
<keyword evidence="9" id="KW-1185">Reference proteome</keyword>
<name>A0P4U2_9PROT</name>
<dbReference type="PANTHER" id="PTHR30636:SF3">
    <property type="entry name" value="UPF0701 PROTEIN YICC"/>
    <property type="match status" value="1"/>
</dbReference>
<dbReference type="PANTHER" id="PTHR30636">
    <property type="entry name" value="UPF0701 PROTEIN YICC"/>
    <property type="match status" value="1"/>
</dbReference>
<gene>
    <name evidence="8" type="ORF">MB2181_00725</name>
</gene>
<evidence type="ECO:0000256" key="4">
    <source>
        <dbReference type="ARBA" id="ARBA00022801"/>
    </source>
</evidence>
<feature type="domain" description="Endoribonuclease YicC-like C-terminal" evidence="7">
    <location>
        <begin position="171"/>
        <end position="287"/>
    </location>
</feature>
<evidence type="ECO:0000313" key="8">
    <source>
        <dbReference type="EMBL" id="EAV46552.1"/>
    </source>
</evidence>
<dbReference type="AlphaFoldDB" id="A0P4U2"/>
<dbReference type="OrthoDB" id="9771229at2"/>
<dbReference type="Pfam" id="PF03755">
    <property type="entry name" value="YicC-like_N"/>
    <property type="match status" value="1"/>
</dbReference>
<reference evidence="8 9" key="1">
    <citation type="submission" date="2006-11" db="EMBL/GenBank/DDBJ databases">
        <authorList>
            <person name="Giovannoni S."/>
            <person name="Vergin K."/>
            <person name="Ferriera S."/>
            <person name="Johnson J."/>
            <person name="Kravitz S."/>
            <person name="Beeson K."/>
            <person name="Sutton G."/>
            <person name="Rogers Y.-H."/>
            <person name="Friedman R."/>
            <person name="Frazier M."/>
            <person name="Venter J.C."/>
        </authorList>
    </citation>
    <scope>NUCLEOTIDE SEQUENCE [LARGE SCALE GENOMIC DNA]</scope>
    <source>
        <strain evidence="8 9">HTCC2181</strain>
    </source>
</reference>
<evidence type="ECO:0008006" key="10">
    <source>
        <dbReference type="Google" id="ProtNLM"/>
    </source>
</evidence>
<evidence type="ECO:0000256" key="1">
    <source>
        <dbReference type="ARBA" id="ARBA00001968"/>
    </source>
</evidence>
<sequence>MTASMTGFCFKEKQIKGGSLIIELKTLNSRYFELNLKLADQLRIYESRVREMISAKVSRGKVDCKIFMKIDENQSRVYSVDPKALKEVVNASEKIAKSLKNPAPINPLDILDLLSIKSKTDLDKNIRKEVLSLLDGSLEMLLKDRQREGSKIRIVILKNIRSVELLVGRAKKIMPTAIKKHQSKIIKKFKEALLDTEDSRLKQEFLLFVQKSDITEEIDRIESHIIELRRLINGSSPSGKKMDFLMQEFNREANTIGSKAVSVDISTISVELKVYIEQIREQIQNIE</sequence>
<evidence type="ECO:0000259" key="6">
    <source>
        <dbReference type="Pfam" id="PF03755"/>
    </source>
</evidence>
<dbReference type="NCBIfam" id="TIGR00255">
    <property type="entry name" value="YicC/YloC family endoribonuclease"/>
    <property type="match status" value="1"/>
</dbReference>
<dbReference type="EMBL" id="AAUX01000001">
    <property type="protein sequence ID" value="EAV46552.1"/>
    <property type="molecule type" value="Genomic_DNA"/>
</dbReference>
<evidence type="ECO:0000256" key="5">
    <source>
        <dbReference type="ARBA" id="ARBA00035648"/>
    </source>
</evidence>
<organism evidence="8 9">
    <name type="scientific">Methylophilales bacterium HTCC2181</name>
    <dbReference type="NCBI Taxonomy" id="383631"/>
    <lineage>
        <taxon>Bacteria</taxon>
        <taxon>Pseudomonadati</taxon>
        <taxon>Pseudomonadota</taxon>
        <taxon>Betaproteobacteria</taxon>
        <taxon>Nitrosomonadales</taxon>
        <taxon>OM43 clade</taxon>
    </lineage>
</organism>
<evidence type="ECO:0000256" key="2">
    <source>
        <dbReference type="ARBA" id="ARBA00022722"/>
    </source>
</evidence>
<dbReference type="GO" id="GO:0016787">
    <property type="term" value="F:hydrolase activity"/>
    <property type="evidence" value="ECO:0007669"/>
    <property type="project" value="UniProtKB-KW"/>
</dbReference>
<accession>A0P4U2</accession>
<protein>
    <recommendedName>
        <fullName evidence="10">YicC family protein</fullName>
    </recommendedName>
</protein>
<keyword evidence="4" id="KW-0378">Hydrolase</keyword>
<evidence type="ECO:0000259" key="7">
    <source>
        <dbReference type="Pfam" id="PF08340"/>
    </source>
</evidence>
<dbReference type="InterPro" id="IPR013527">
    <property type="entry name" value="YicC-like_N"/>
</dbReference>
<proteinExistence type="inferred from homology"/>
<dbReference type="GO" id="GO:0004521">
    <property type="term" value="F:RNA endonuclease activity"/>
    <property type="evidence" value="ECO:0007669"/>
    <property type="project" value="InterPro"/>
</dbReference>
<evidence type="ECO:0000313" key="9">
    <source>
        <dbReference type="Proteomes" id="UP000054262"/>
    </source>
</evidence>
<keyword evidence="2" id="KW-0540">Nuclease</keyword>
<comment type="caution">
    <text evidence="8">The sequence shown here is derived from an EMBL/GenBank/DDBJ whole genome shotgun (WGS) entry which is preliminary data.</text>
</comment>
<dbReference type="InterPro" id="IPR013551">
    <property type="entry name" value="YicC-like_C"/>
</dbReference>
<dbReference type="InterPro" id="IPR005229">
    <property type="entry name" value="YicC/YloC-like"/>
</dbReference>
<keyword evidence="3" id="KW-0255">Endonuclease</keyword>
<dbReference type="Proteomes" id="UP000054262">
    <property type="component" value="Unassembled WGS sequence"/>
</dbReference>